<gene>
    <name evidence="2" type="ORF">SKP52_14960</name>
</gene>
<dbReference type="CDD" id="cd00085">
    <property type="entry name" value="HNHc"/>
    <property type="match status" value="1"/>
</dbReference>
<dbReference type="GO" id="GO:0004519">
    <property type="term" value="F:endonuclease activity"/>
    <property type="evidence" value="ECO:0007669"/>
    <property type="project" value="InterPro"/>
</dbReference>
<dbReference type="AlphaFoldDB" id="A0A0A7PIS2"/>
<accession>A0A0A7PIS2</accession>
<dbReference type="Pfam" id="PF01844">
    <property type="entry name" value="HNH"/>
    <property type="match status" value="1"/>
</dbReference>
<keyword evidence="3" id="KW-1185">Reference proteome</keyword>
<dbReference type="RefSeq" id="WP_160292428.1">
    <property type="nucleotide sequence ID" value="NZ_CP009122.1"/>
</dbReference>
<reference evidence="2 3" key="1">
    <citation type="journal article" date="2015" name="Int. J. Syst. Evol. Microbiol.">
        <title>Description of Sphingopyxis fribergensis sp. nov. - a soil bacterium with the ability to degrade styrene and phenylacetic acid.</title>
        <authorList>
            <person name="Oelschlagel M."/>
            <person name="Ruckert C."/>
            <person name="Kalinowski J."/>
            <person name="Schmidt G."/>
            <person name="Schlomann M."/>
            <person name="Tischler D."/>
        </authorList>
    </citation>
    <scope>NUCLEOTIDE SEQUENCE [LARGE SCALE GENOMIC DNA]</scope>
    <source>
        <strain evidence="2 3">Kp5.2</strain>
    </source>
</reference>
<dbReference type="KEGG" id="sphk:SKP52_14960"/>
<evidence type="ECO:0000313" key="2">
    <source>
        <dbReference type="EMBL" id="AJA09874.1"/>
    </source>
</evidence>
<dbReference type="STRING" id="1515612.SKP52_14960"/>
<dbReference type="Proteomes" id="UP000030907">
    <property type="component" value="Chromosome"/>
</dbReference>
<organism evidence="2 3">
    <name type="scientific">Sphingopyxis fribergensis</name>
    <dbReference type="NCBI Taxonomy" id="1515612"/>
    <lineage>
        <taxon>Bacteria</taxon>
        <taxon>Pseudomonadati</taxon>
        <taxon>Pseudomonadota</taxon>
        <taxon>Alphaproteobacteria</taxon>
        <taxon>Sphingomonadales</taxon>
        <taxon>Sphingomonadaceae</taxon>
        <taxon>Sphingopyxis</taxon>
    </lineage>
</organism>
<protein>
    <recommendedName>
        <fullName evidence="1">HNH domain-containing protein</fullName>
    </recommendedName>
</protein>
<sequence length="207" mass="23115">MTEITAPVSRFETVAAALRSLGGQARPVEIADEVRRLFPGSYTGNLLQSVRGRIQECSSDSHHWKKKRDLFYSVHGIGGGVWGLRDMDPLNPVNRDGFSDSVESYMAFEGAATLRTHLRRERSKSLVNRFKKQLRTLACSVCDFDFGKTYGELGHGFIEAHHKVPVSELEPGAATRIEDLAAVCSNCHRMLHRSGTLSIEDLRCRLL</sequence>
<feature type="domain" description="HNH" evidence="1">
    <location>
        <begin position="139"/>
        <end position="193"/>
    </location>
</feature>
<evidence type="ECO:0000259" key="1">
    <source>
        <dbReference type="Pfam" id="PF01844"/>
    </source>
</evidence>
<dbReference type="InterPro" id="IPR002711">
    <property type="entry name" value="HNH"/>
</dbReference>
<dbReference type="EMBL" id="CP009122">
    <property type="protein sequence ID" value="AJA09874.1"/>
    <property type="molecule type" value="Genomic_DNA"/>
</dbReference>
<proteinExistence type="predicted"/>
<dbReference type="InterPro" id="IPR003615">
    <property type="entry name" value="HNH_nuc"/>
</dbReference>
<dbReference type="GO" id="GO:0008270">
    <property type="term" value="F:zinc ion binding"/>
    <property type="evidence" value="ECO:0007669"/>
    <property type="project" value="InterPro"/>
</dbReference>
<name>A0A0A7PIS2_9SPHN</name>
<dbReference type="GO" id="GO:0003676">
    <property type="term" value="F:nucleic acid binding"/>
    <property type="evidence" value="ECO:0007669"/>
    <property type="project" value="InterPro"/>
</dbReference>
<dbReference type="HOGENOM" id="CLU_092681_1_0_5"/>
<evidence type="ECO:0000313" key="3">
    <source>
        <dbReference type="Proteomes" id="UP000030907"/>
    </source>
</evidence>